<dbReference type="AlphaFoldDB" id="A0A9W7G2M4"/>
<dbReference type="Pfam" id="PF02037">
    <property type="entry name" value="SAP"/>
    <property type="match status" value="1"/>
</dbReference>
<proteinExistence type="predicted"/>
<dbReference type="InterPro" id="IPR036361">
    <property type="entry name" value="SAP_dom_sf"/>
</dbReference>
<dbReference type="Gene3D" id="1.10.720.30">
    <property type="entry name" value="SAP domain"/>
    <property type="match status" value="1"/>
</dbReference>
<feature type="domain" description="SAP" evidence="1">
    <location>
        <begin position="165"/>
        <end position="199"/>
    </location>
</feature>
<accession>A0A9W7G2M4</accession>
<dbReference type="InterPro" id="IPR003034">
    <property type="entry name" value="SAP_dom"/>
</dbReference>
<sequence>MSFMSSINYKINPVTPTVPVPVSLSHSDNAKDVQAADVQADDVPPVEHRTCLSPSDIATDVQATDVQATDVPPVEHRTCVSCMSLHPLPNFAMLATGIPSPRCLGCFEEVKKRRLEREREGGCKVGKVVDVDSEVPPQVTIVEKSEKSVEKEKKKRKYNVYNPNFEGMTLTELVQACRSAGLDHRGPKNELLLRLKEDDFELSNMLKR</sequence>
<protein>
    <recommendedName>
        <fullName evidence="1">SAP domain-containing protein</fullName>
    </recommendedName>
</protein>
<dbReference type="EMBL" id="BRYA01000684">
    <property type="protein sequence ID" value="GMI29553.1"/>
    <property type="molecule type" value="Genomic_DNA"/>
</dbReference>
<keyword evidence="3" id="KW-1185">Reference proteome</keyword>
<name>A0A9W7G2M4_9STRA</name>
<evidence type="ECO:0000313" key="3">
    <source>
        <dbReference type="Proteomes" id="UP001165065"/>
    </source>
</evidence>
<comment type="caution">
    <text evidence="2">The sequence shown here is derived from an EMBL/GenBank/DDBJ whole genome shotgun (WGS) entry which is preliminary data.</text>
</comment>
<dbReference type="PROSITE" id="PS50800">
    <property type="entry name" value="SAP"/>
    <property type="match status" value="1"/>
</dbReference>
<dbReference type="Proteomes" id="UP001165065">
    <property type="component" value="Unassembled WGS sequence"/>
</dbReference>
<dbReference type="SMART" id="SM00513">
    <property type="entry name" value="SAP"/>
    <property type="match status" value="1"/>
</dbReference>
<gene>
    <name evidence="2" type="ORF">TrCOL_g1088</name>
</gene>
<organism evidence="2 3">
    <name type="scientific">Triparma columacea</name>
    <dbReference type="NCBI Taxonomy" id="722753"/>
    <lineage>
        <taxon>Eukaryota</taxon>
        <taxon>Sar</taxon>
        <taxon>Stramenopiles</taxon>
        <taxon>Ochrophyta</taxon>
        <taxon>Bolidophyceae</taxon>
        <taxon>Parmales</taxon>
        <taxon>Triparmaceae</taxon>
        <taxon>Triparma</taxon>
    </lineage>
</organism>
<evidence type="ECO:0000313" key="2">
    <source>
        <dbReference type="EMBL" id="GMI29553.1"/>
    </source>
</evidence>
<evidence type="ECO:0000259" key="1">
    <source>
        <dbReference type="PROSITE" id="PS50800"/>
    </source>
</evidence>
<reference evidence="3" key="1">
    <citation type="journal article" date="2023" name="Commun. Biol.">
        <title>Genome analysis of Parmales, the sister group of diatoms, reveals the evolutionary specialization of diatoms from phago-mixotrophs to photoautotrophs.</title>
        <authorList>
            <person name="Ban H."/>
            <person name="Sato S."/>
            <person name="Yoshikawa S."/>
            <person name="Yamada K."/>
            <person name="Nakamura Y."/>
            <person name="Ichinomiya M."/>
            <person name="Sato N."/>
            <person name="Blanc-Mathieu R."/>
            <person name="Endo H."/>
            <person name="Kuwata A."/>
            <person name="Ogata H."/>
        </authorList>
    </citation>
    <scope>NUCLEOTIDE SEQUENCE [LARGE SCALE GENOMIC DNA]</scope>
</reference>